<feature type="transmembrane region" description="Helical" evidence="6">
    <location>
        <begin position="88"/>
        <end position="112"/>
    </location>
</feature>
<reference evidence="7 8" key="1">
    <citation type="submission" date="2024-01" db="EMBL/GenBank/DDBJ databases">
        <title>A draft genome for the cacao thread blight pathogen Marasmiellus scandens.</title>
        <authorList>
            <person name="Baruah I.K."/>
            <person name="Leung J."/>
            <person name="Bukari Y."/>
            <person name="Amoako-Attah I."/>
            <person name="Meinhardt L.W."/>
            <person name="Bailey B.A."/>
            <person name="Cohen S.P."/>
        </authorList>
    </citation>
    <scope>NUCLEOTIDE SEQUENCE [LARGE SCALE GENOMIC DNA]</scope>
    <source>
        <strain evidence="7 8">GH-19</strain>
    </source>
</reference>
<dbReference type="Pfam" id="PF03595">
    <property type="entry name" value="SLAC1"/>
    <property type="match status" value="1"/>
</dbReference>
<keyword evidence="2 6" id="KW-0812">Transmembrane</keyword>
<comment type="subcellular location">
    <subcellularLocation>
        <location evidence="1">Membrane</location>
        <topology evidence="1">Multi-pass membrane protein</topology>
    </subcellularLocation>
</comment>
<feature type="transmembrane region" description="Helical" evidence="6">
    <location>
        <begin position="209"/>
        <end position="235"/>
    </location>
</feature>
<evidence type="ECO:0000313" key="7">
    <source>
        <dbReference type="EMBL" id="KAK7451699.1"/>
    </source>
</evidence>
<keyword evidence="4 6" id="KW-0472">Membrane</keyword>
<feature type="compositionally biased region" description="Polar residues" evidence="5">
    <location>
        <begin position="408"/>
        <end position="432"/>
    </location>
</feature>
<evidence type="ECO:0000256" key="6">
    <source>
        <dbReference type="SAM" id="Phobius"/>
    </source>
</evidence>
<feature type="transmembrane region" description="Helical" evidence="6">
    <location>
        <begin position="285"/>
        <end position="314"/>
    </location>
</feature>
<keyword evidence="8" id="KW-1185">Reference proteome</keyword>
<evidence type="ECO:0000256" key="1">
    <source>
        <dbReference type="ARBA" id="ARBA00004141"/>
    </source>
</evidence>
<organism evidence="7 8">
    <name type="scientific">Marasmiellus scandens</name>
    <dbReference type="NCBI Taxonomy" id="2682957"/>
    <lineage>
        <taxon>Eukaryota</taxon>
        <taxon>Fungi</taxon>
        <taxon>Dikarya</taxon>
        <taxon>Basidiomycota</taxon>
        <taxon>Agaricomycotina</taxon>
        <taxon>Agaricomycetes</taxon>
        <taxon>Agaricomycetidae</taxon>
        <taxon>Agaricales</taxon>
        <taxon>Marasmiineae</taxon>
        <taxon>Omphalotaceae</taxon>
        <taxon>Marasmiellus</taxon>
    </lineage>
</organism>
<feature type="transmembrane region" description="Helical" evidence="6">
    <location>
        <begin position="52"/>
        <end position="76"/>
    </location>
</feature>
<feature type="transmembrane region" description="Helical" evidence="6">
    <location>
        <begin position="247"/>
        <end position="264"/>
    </location>
</feature>
<feature type="region of interest" description="Disordered" evidence="5">
    <location>
        <begin position="403"/>
        <end position="438"/>
    </location>
</feature>
<evidence type="ECO:0000313" key="8">
    <source>
        <dbReference type="Proteomes" id="UP001498398"/>
    </source>
</evidence>
<dbReference type="CDD" id="cd09317">
    <property type="entry name" value="TDT_Mae1_like"/>
    <property type="match status" value="1"/>
</dbReference>
<dbReference type="InterPro" id="IPR030185">
    <property type="entry name" value="Mae1"/>
</dbReference>
<dbReference type="Proteomes" id="UP001498398">
    <property type="component" value="Unassembled WGS sequence"/>
</dbReference>
<proteinExistence type="predicted"/>
<dbReference type="Gene3D" id="1.50.10.150">
    <property type="entry name" value="Voltage-dependent anion channel"/>
    <property type="match status" value="1"/>
</dbReference>
<evidence type="ECO:0000256" key="2">
    <source>
        <dbReference type="ARBA" id="ARBA00022692"/>
    </source>
</evidence>
<keyword evidence="3 6" id="KW-1133">Transmembrane helix</keyword>
<evidence type="ECO:0000256" key="3">
    <source>
        <dbReference type="ARBA" id="ARBA00022989"/>
    </source>
</evidence>
<gene>
    <name evidence="7" type="ORF">VKT23_012378</name>
</gene>
<dbReference type="PANTHER" id="PTHR31162:SF0">
    <property type="entry name" value="MALIC ACID TRANSPORT PROTEIN"/>
    <property type="match status" value="1"/>
</dbReference>
<dbReference type="EMBL" id="JBANRG010000030">
    <property type="protein sequence ID" value="KAK7451699.1"/>
    <property type="molecule type" value="Genomic_DNA"/>
</dbReference>
<feature type="transmembrane region" description="Helical" evidence="6">
    <location>
        <begin position="21"/>
        <end position="40"/>
    </location>
</feature>
<protein>
    <recommendedName>
        <fullName evidence="9">Malic acid transport protein</fullName>
    </recommendedName>
</protein>
<sequence length="443" mass="49859">MSLEPRPQVSTLARRIHGWSWQAFPIGMGTGAVYVTLSGIKERSSTLTTIETVFYFLNMALFFLNTLTLVVQAIVYPRQAWRLMKDPVKGIFVPLVVLSFATIIIGTINYAFPTGHVSVNFLYALFWVYVISAVITCFPMLMIWFNKPHDLNKFTPAYAFLIFPMVLAPSVPPNITMINLYPKMLVGVVSFNILRIMDPADTRAIGVLFVGYFFQGLGFFMTFIYIVIYIIRIMITGFLDGHQANGAFVACGPPGFTALALINLGARAREILDIHGLLTPQAGEIWYATSVMSALMLYGLAVFLFLFGVLPYWFKLHKHLNEILGCWALTFPNVGWINTTRTLGDLLDIYGFRIIHLVMTITIFITWCILIVLTAIAFWKGLIFLSQEEDVLRDAVYISRTSEDEKNQSTNNSTRGSHSETTLVLPLPSSTHSDMDIHGQRMV</sequence>
<feature type="transmembrane region" description="Helical" evidence="6">
    <location>
        <begin position="124"/>
        <end position="145"/>
    </location>
</feature>
<evidence type="ECO:0000256" key="4">
    <source>
        <dbReference type="ARBA" id="ARBA00023136"/>
    </source>
</evidence>
<comment type="caution">
    <text evidence="7">The sequence shown here is derived from an EMBL/GenBank/DDBJ whole genome shotgun (WGS) entry which is preliminary data.</text>
</comment>
<accession>A0ABR1J8I9</accession>
<dbReference type="InterPro" id="IPR004695">
    <property type="entry name" value="SLAC1/Mae1/Ssu1/TehA"/>
</dbReference>
<name>A0ABR1J8I9_9AGAR</name>
<dbReference type="PANTHER" id="PTHR31162">
    <property type="entry name" value="MALIC ACID TRANSPORT PROTEIN-RELATED"/>
    <property type="match status" value="1"/>
</dbReference>
<feature type="transmembrane region" description="Helical" evidence="6">
    <location>
        <begin position="181"/>
        <end position="197"/>
    </location>
</feature>
<evidence type="ECO:0000256" key="5">
    <source>
        <dbReference type="SAM" id="MobiDB-lite"/>
    </source>
</evidence>
<evidence type="ECO:0008006" key="9">
    <source>
        <dbReference type="Google" id="ProtNLM"/>
    </source>
</evidence>
<dbReference type="InterPro" id="IPR038665">
    <property type="entry name" value="Voltage-dep_anion_channel_sf"/>
</dbReference>
<feature type="transmembrane region" description="Helical" evidence="6">
    <location>
        <begin position="354"/>
        <end position="379"/>
    </location>
</feature>